<dbReference type="InterPro" id="IPR001995">
    <property type="entry name" value="Peptidase_A2_cat"/>
</dbReference>
<dbReference type="SUPFAM" id="SSF50630">
    <property type="entry name" value="Acid proteases"/>
    <property type="match status" value="1"/>
</dbReference>
<dbReference type="OrthoDB" id="128412at2759"/>
<sequence length="159" mass="17908">MTCLNDDEFVFPDRQDIERSEPQAPLEPEDPVEFELRSGERYGWTPVLLDTGATVSMMSLNLARRLKLKLSSHKQIRVSGLGGVPTYISTSARVKLTLGPRVVYILELWVANIGEGVDVLLGMDFMFSAGVRLGIREGLVRLPNEENLLMYDKTIKRLK</sequence>
<dbReference type="Gene3D" id="2.40.70.10">
    <property type="entry name" value="Acid Proteases"/>
    <property type="match status" value="1"/>
</dbReference>
<dbReference type="PROSITE" id="PS50175">
    <property type="entry name" value="ASP_PROT_RETROV"/>
    <property type="match status" value="1"/>
</dbReference>
<evidence type="ECO:0000259" key="2">
    <source>
        <dbReference type="PROSITE" id="PS50175"/>
    </source>
</evidence>
<dbReference type="AlphaFoldDB" id="A0A081B341"/>
<gene>
    <name evidence="3" type="ORF">F444_00789</name>
</gene>
<dbReference type="GO" id="GO:0006508">
    <property type="term" value="P:proteolysis"/>
    <property type="evidence" value="ECO:0007669"/>
    <property type="project" value="InterPro"/>
</dbReference>
<accession>A0A081B341</accession>
<organism evidence="3 4">
    <name type="scientific">Phytophthora nicotianae P1976</name>
    <dbReference type="NCBI Taxonomy" id="1317066"/>
    <lineage>
        <taxon>Eukaryota</taxon>
        <taxon>Sar</taxon>
        <taxon>Stramenopiles</taxon>
        <taxon>Oomycota</taxon>
        <taxon>Peronosporomycetes</taxon>
        <taxon>Peronosporales</taxon>
        <taxon>Peronosporaceae</taxon>
        <taxon>Phytophthora</taxon>
    </lineage>
</organism>
<evidence type="ECO:0000313" key="4">
    <source>
        <dbReference type="Proteomes" id="UP000028582"/>
    </source>
</evidence>
<dbReference type="InterPro" id="IPR001969">
    <property type="entry name" value="Aspartic_peptidase_AS"/>
</dbReference>
<feature type="domain" description="Peptidase A2" evidence="2">
    <location>
        <begin position="45"/>
        <end position="83"/>
    </location>
</feature>
<dbReference type="InterPro" id="IPR021109">
    <property type="entry name" value="Peptidase_aspartic_dom_sf"/>
</dbReference>
<dbReference type="Pfam" id="PF13650">
    <property type="entry name" value="Asp_protease_2"/>
    <property type="match status" value="1"/>
</dbReference>
<dbReference type="CDD" id="cd05483">
    <property type="entry name" value="retropepsin_like_bacteria"/>
    <property type="match status" value="1"/>
</dbReference>
<protein>
    <recommendedName>
        <fullName evidence="2">Peptidase A2 domain-containing protein</fullName>
    </recommendedName>
</protein>
<name>A0A081B341_PHYNI</name>
<keyword evidence="1" id="KW-0378">Hydrolase</keyword>
<dbReference type="Proteomes" id="UP000028582">
    <property type="component" value="Unassembled WGS sequence"/>
</dbReference>
<dbReference type="GO" id="GO:0004190">
    <property type="term" value="F:aspartic-type endopeptidase activity"/>
    <property type="evidence" value="ECO:0007669"/>
    <property type="project" value="InterPro"/>
</dbReference>
<proteinExistence type="predicted"/>
<dbReference type="EMBL" id="ANJA01000163">
    <property type="protein sequence ID" value="ETO85552.1"/>
    <property type="molecule type" value="Genomic_DNA"/>
</dbReference>
<evidence type="ECO:0000256" key="1">
    <source>
        <dbReference type="ARBA" id="ARBA00022801"/>
    </source>
</evidence>
<dbReference type="PROSITE" id="PS00141">
    <property type="entry name" value="ASP_PROTEASE"/>
    <property type="match status" value="1"/>
</dbReference>
<evidence type="ECO:0000313" key="3">
    <source>
        <dbReference type="EMBL" id="ETO85552.1"/>
    </source>
</evidence>
<reference evidence="3 4" key="1">
    <citation type="submission" date="2013-11" db="EMBL/GenBank/DDBJ databases">
        <title>The Genome Sequence of Phytophthora parasitica P1976.</title>
        <authorList>
            <consortium name="The Broad Institute Genomics Platform"/>
            <person name="Russ C."/>
            <person name="Tyler B."/>
            <person name="Panabieres F."/>
            <person name="Shan W."/>
            <person name="Tripathy S."/>
            <person name="Grunwald N."/>
            <person name="Machado M."/>
            <person name="Johnson C.S."/>
            <person name="Walker B."/>
            <person name="Young S."/>
            <person name="Zeng Q."/>
            <person name="Gargeya S."/>
            <person name="Fitzgerald M."/>
            <person name="Haas B."/>
            <person name="Abouelleil A."/>
            <person name="Allen A.W."/>
            <person name="Alvarado L."/>
            <person name="Arachchi H.M."/>
            <person name="Berlin A.M."/>
            <person name="Chapman S.B."/>
            <person name="Gainer-Dewar J."/>
            <person name="Goldberg J."/>
            <person name="Griggs A."/>
            <person name="Gujja S."/>
            <person name="Hansen M."/>
            <person name="Howarth C."/>
            <person name="Imamovic A."/>
            <person name="Ireland A."/>
            <person name="Larimer J."/>
            <person name="McCowan C."/>
            <person name="Murphy C."/>
            <person name="Pearson M."/>
            <person name="Poon T.W."/>
            <person name="Priest M."/>
            <person name="Roberts A."/>
            <person name="Saif S."/>
            <person name="Shea T."/>
            <person name="Sisk P."/>
            <person name="Sykes S."/>
            <person name="Wortman J."/>
            <person name="Nusbaum C."/>
            <person name="Birren B."/>
        </authorList>
    </citation>
    <scope>NUCLEOTIDE SEQUENCE [LARGE SCALE GENOMIC DNA]</scope>
    <source>
        <strain evidence="3 4">P1976</strain>
    </source>
</reference>
<dbReference type="InterPro" id="IPR034122">
    <property type="entry name" value="Retropepsin-like_bacterial"/>
</dbReference>
<comment type="caution">
    <text evidence="3">The sequence shown here is derived from an EMBL/GenBank/DDBJ whole genome shotgun (WGS) entry which is preliminary data.</text>
</comment>